<sequence length="195" mass="22150">MQPQAARRTLQTQLEALGLSDGKWLAAMADLARLRSVAKNEVVIEAGQIPTYFYMVLAGTARYYYLSPNGKEWNKAFFREGQLIGSLSSYLKRQPCTYTIAAVEHCQLAALPVSVFDDLSETGQPLQGLLNRYIREIMLRNEEREALLLTCNSEARYRWLIEHQGWLVSRVAQYHLASYLGIEPASLSRIKRHVG</sequence>
<feature type="domain" description="Cyclic nucleotide-binding" evidence="1">
    <location>
        <begin position="28"/>
        <end position="119"/>
    </location>
</feature>
<dbReference type="OrthoDB" id="9798104at2"/>
<evidence type="ECO:0000313" key="3">
    <source>
        <dbReference type="Proteomes" id="UP000235925"/>
    </source>
</evidence>
<dbReference type="InterPro" id="IPR000595">
    <property type="entry name" value="cNMP-bd_dom"/>
</dbReference>
<dbReference type="RefSeq" id="WP_102823813.1">
    <property type="nucleotide sequence ID" value="NZ_CP139348.1"/>
</dbReference>
<dbReference type="EMBL" id="POUN01000001">
    <property type="protein sequence ID" value="PNF82700.1"/>
    <property type="molecule type" value="Genomic_DNA"/>
</dbReference>
<organism evidence="2 3">
    <name type="scientific">Stutzerimonas stutzeri</name>
    <name type="common">Pseudomonas stutzeri</name>
    <dbReference type="NCBI Taxonomy" id="316"/>
    <lineage>
        <taxon>Bacteria</taxon>
        <taxon>Pseudomonadati</taxon>
        <taxon>Pseudomonadota</taxon>
        <taxon>Gammaproteobacteria</taxon>
        <taxon>Pseudomonadales</taxon>
        <taxon>Pseudomonadaceae</taxon>
        <taxon>Stutzerimonas</taxon>
    </lineage>
</organism>
<dbReference type="InterPro" id="IPR018490">
    <property type="entry name" value="cNMP-bd_dom_sf"/>
</dbReference>
<evidence type="ECO:0000259" key="1">
    <source>
        <dbReference type="PROSITE" id="PS50042"/>
    </source>
</evidence>
<dbReference type="SUPFAM" id="SSF51206">
    <property type="entry name" value="cAMP-binding domain-like"/>
    <property type="match status" value="1"/>
</dbReference>
<gene>
    <name evidence="2" type="ORF">CXK92_04395</name>
</gene>
<comment type="caution">
    <text evidence="2">The sequence shown here is derived from an EMBL/GenBank/DDBJ whole genome shotgun (WGS) entry which is preliminary data.</text>
</comment>
<dbReference type="CDD" id="cd00038">
    <property type="entry name" value="CAP_ED"/>
    <property type="match status" value="1"/>
</dbReference>
<dbReference type="Pfam" id="PF00027">
    <property type="entry name" value="cNMP_binding"/>
    <property type="match status" value="1"/>
</dbReference>
<protein>
    <submittedName>
        <fullName evidence="2">Crp/Fnr family transcriptional regulator</fullName>
    </submittedName>
</protein>
<evidence type="ECO:0000313" key="2">
    <source>
        <dbReference type="EMBL" id="PNF82700.1"/>
    </source>
</evidence>
<dbReference type="Gene3D" id="2.60.120.10">
    <property type="entry name" value="Jelly Rolls"/>
    <property type="match status" value="1"/>
</dbReference>
<reference evidence="2 3" key="1">
    <citation type="submission" date="2018-01" db="EMBL/GenBank/DDBJ databases">
        <title>Denitrification phenotypes of diverse strains of Pseudomonas stutzeri.</title>
        <authorList>
            <person name="Milligan D.A."/>
            <person name="Bergaust L."/>
            <person name="Bakken L.R."/>
            <person name="Frostegard A."/>
        </authorList>
    </citation>
    <scope>NUCLEOTIDE SEQUENCE [LARGE SCALE GENOMIC DNA]</scope>
    <source>
        <strain evidence="2 3">KC</strain>
    </source>
</reference>
<dbReference type="SMART" id="SM00100">
    <property type="entry name" value="cNMP"/>
    <property type="match status" value="1"/>
</dbReference>
<dbReference type="Proteomes" id="UP000235925">
    <property type="component" value="Unassembled WGS sequence"/>
</dbReference>
<dbReference type="AlphaFoldDB" id="A0A2N8S7U6"/>
<dbReference type="InterPro" id="IPR014710">
    <property type="entry name" value="RmlC-like_jellyroll"/>
</dbReference>
<accession>A0A2N8S7U6</accession>
<proteinExistence type="predicted"/>
<name>A0A2N8S7U6_STUST</name>
<dbReference type="PROSITE" id="PS50042">
    <property type="entry name" value="CNMP_BINDING_3"/>
    <property type="match status" value="1"/>
</dbReference>